<feature type="signal peptide" evidence="1">
    <location>
        <begin position="1"/>
        <end position="28"/>
    </location>
</feature>
<evidence type="ECO:0000313" key="3">
    <source>
        <dbReference type="Proteomes" id="UP000325286"/>
    </source>
</evidence>
<gene>
    <name evidence="2" type="ORF">UC8_07220</name>
</gene>
<dbReference type="Proteomes" id="UP000325286">
    <property type="component" value="Chromosome"/>
</dbReference>
<dbReference type="SUPFAM" id="SSF48452">
    <property type="entry name" value="TPR-like"/>
    <property type="match status" value="1"/>
</dbReference>
<dbReference type="Gene3D" id="1.25.40.10">
    <property type="entry name" value="Tetratricopeptide repeat domain"/>
    <property type="match status" value="1"/>
</dbReference>
<dbReference type="AlphaFoldDB" id="A0A5B9QIN9"/>
<proteinExistence type="predicted"/>
<protein>
    <recommendedName>
        <fullName evidence="4">Tetratricopeptide repeat protein</fullName>
    </recommendedName>
</protein>
<dbReference type="InterPro" id="IPR011990">
    <property type="entry name" value="TPR-like_helical_dom_sf"/>
</dbReference>
<keyword evidence="1" id="KW-0732">Signal</keyword>
<feature type="chain" id="PRO_5022949826" description="Tetratricopeptide repeat protein" evidence="1">
    <location>
        <begin position="29"/>
        <end position="686"/>
    </location>
</feature>
<dbReference type="Pfam" id="PF13432">
    <property type="entry name" value="TPR_16"/>
    <property type="match status" value="1"/>
</dbReference>
<evidence type="ECO:0000313" key="2">
    <source>
        <dbReference type="EMBL" id="QEG38764.1"/>
    </source>
</evidence>
<evidence type="ECO:0008006" key="4">
    <source>
        <dbReference type="Google" id="ProtNLM"/>
    </source>
</evidence>
<sequence precursor="true">MRKAKLKSRWLACLTALAVCLGSQPSWAGGGPENVVVLVNSRSAASKQIANFYVSLRDIPAGNVIYLDEVPEGESTDVETFRETILKPTIETINARRMAARIDYLVYSADFPTAVKIHADLENVDVEIPKVLTKTASINGLTYMAGWTMAKNPSYLSLDANGYASQTAEAALQRCYRGPVSKTCNKAMQAYRDDQFDEAFTQFSQLLEDNPSQPALHYWLARCEAQRDNWDAALESLDEAIRRGWCFRVFTSQDEAFAAGADELTFQTRLAAMPDTAWPQHPSREFRASLNWAPNGMPVASPQWGTRYFLSTVLAVTRGAGTTPAEAMANLQRSHDADFTQPRGRFCFTLTGDVRTRTRKPGFDSAIKELKRLGYNAEVIEGKLPENLNDVAGLMIGAANYQWAPTQSRILPGAICENLTSFGGKMDQRGGQTKLSELLRAGAAGSSGTVTEPYAIQAKFPHPSIQVHYAHGSSLAEAFYQSVSGPYQLLIVGDPLCQPWAVPPAFECTGLTAEQAVSGPVKCGLVATGETEIARYEIFMDGRFSGALLPGQPLTFQSTQLADGYHELRIVAIADNSLRTQARQIIPFTVDNRQQSLQLLRSGEGELKANGEVSLSVVSNLDVPIHVVHAGRELATVDAGNGEVTIACQTLGSETVRLQALAAVDGKPMYSEPLVLRIQAAEESPK</sequence>
<organism evidence="2 3">
    <name type="scientific">Roseimaritima ulvae</name>
    <dbReference type="NCBI Taxonomy" id="980254"/>
    <lineage>
        <taxon>Bacteria</taxon>
        <taxon>Pseudomonadati</taxon>
        <taxon>Planctomycetota</taxon>
        <taxon>Planctomycetia</taxon>
        <taxon>Pirellulales</taxon>
        <taxon>Pirellulaceae</taxon>
        <taxon>Roseimaritima</taxon>
    </lineage>
</organism>
<dbReference type="OrthoDB" id="9778224at2"/>
<accession>A0A5B9QIN9</accession>
<dbReference type="EMBL" id="CP042914">
    <property type="protein sequence ID" value="QEG38764.1"/>
    <property type="molecule type" value="Genomic_DNA"/>
</dbReference>
<name>A0A5B9QIN9_9BACT</name>
<reference evidence="2 3" key="1">
    <citation type="submission" date="2019-08" db="EMBL/GenBank/DDBJ databases">
        <title>Deep-cultivation of Planctomycetes and their phenomic and genomic characterization uncovers novel biology.</title>
        <authorList>
            <person name="Wiegand S."/>
            <person name="Jogler M."/>
            <person name="Boedeker C."/>
            <person name="Pinto D."/>
            <person name="Vollmers J."/>
            <person name="Rivas-Marin E."/>
            <person name="Kohn T."/>
            <person name="Peeters S.H."/>
            <person name="Heuer A."/>
            <person name="Rast P."/>
            <person name="Oberbeckmann S."/>
            <person name="Bunk B."/>
            <person name="Jeske O."/>
            <person name="Meyerdierks A."/>
            <person name="Storesund J.E."/>
            <person name="Kallscheuer N."/>
            <person name="Luecker S."/>
            <person name="Lage O.M."/>
            <person name="Pohl T."/>
            <person name="Merkel B.J."/>
            <person name="Hornburger P."/>
            <person name="Mueller R.-W."/>
            <person name="Bruemmer F."/>
            <person name="Labrenz M."/>
            <person name="Spormann A.M."/>
            <person name="Op den Camp H."/>
            <person name="Overmann J."/>
            <person name="Amann R."/>
            <person name="Jetten M.S.M."/>
            <person name="Mascher T."/>
            <person name="Medema M.H."/>
            <person name="Devos D.P."/>
            <person name="Kaster A.-K."/>
            <person name="Ovreas L."/>
            <person name="Rohde M."/>
            <person name="Galperin M.Y."/>
            <person name="Jogler C."/>
        </authorList>
    </citation>
    <scope>NUCLEOTIDE SEQUENCE [LARGE SCALE GENOMIC DNA]</scope>
    <source>
        <strain evidence="2 3">UC8</strain>
    </source>
</reference>
<dbReference type="KEGG" id="rul:UC8_07220"/>
<evidence type="ECO:0000256" key="1">
    <source>
        <dbReference type="SAM" id="SignalP"/>
    </source>
</evidence>
<keyword evidence="3" id="KW-1185">Reference proteome</keyword>